<keyword evidence="2" id="KW-1185">Reference proteome</keyword>
<proteinExistence type="predicted"/>
<dbReference type="AlphaFoldDB" id="A0A8E4EYS0"/>
<organism evidence="1 2">
    <name type="scientific">Candidatus Profftia tarda</name>
    <dbReference type="NCBI Taxonomy" id="1177216"/>
    <lineage>
        <taxon>Bacteria</taxon>
        <taxon>Pseudomonadati</taxon>
        <taxon>Pseudomonadota</taxon>
        <taxon>Gammaproteobacteria</taxon>
        <taxon>Enterobacterales</taxon>
        <taxon>Enterobacteriaceae</taxon>
        <taxon>Candidatus Profftia</taxon>
    </lineage>
</organism>
<evidence type="ECO:0000313" key="1">
    <source>
        <dbReference type="EMBL" id="CAD6512547.1"/>
    </source>
</evidence>
<dbReference type="EMBL" id="LR890047">
    <property type="protein sequence ID" value="CAD6512547.1"/>
    <property type="molecule type" value="Genomic_DNA"/>
</dbReference>
<dbReference type="RefSeq" id="WP_281413199.1">
    <property type="nucleotide sequence ID" value="NZ_LR890047.1"/>
</dbReference>
<dbReference type="KEGG" id="ptf:PROFFT_A_06260"/>
<gene>
    <name evidence="1" type="ORF">PROFFT_A_06260</name>
</gene>
<name>A0A8E4EYS0_9ENTR</name>
<protein>
    <submittedName>
        <fullName evidence="1">Uncharacterized protein</fullName>
    </submittedName>
</protein>
<reference evidence="1" key="1">
    <citation type="submission" date="2020-10" db="EMBL/GenBank/DDBJ databases">
        <authorList>
            <person name="Szabo G."/>
        </authorList>
    </citation>
    <scope>NUCLEOTIDE SEQUENCE</scope>
    <source>
        <strain evidence="1">PROFFT</strain>
    </source>
</reference>
<accession>A0A8E4EYS0</accession>
<evidence type="ECO:0000313" key="2">
    <source>
        <dbReference type="Proteomes" id="UP000683585"/>
    </source>
</evidence>
<sequence>MKQDVRGYVLMKKCYTKEVGKVYSKVLASDVYDVFVLYSL</sequence>
<dbReference type="Proteomes" id="UP000683585">
    <property type="component" value="Chromosome"/>
</dbReference>